<evidence type="ECO:0000313" key="11">
    <source>
        <dbReference type="Proteomes" id="UP000039046"/>
    </source>
</evidence>
<feature type="transmembrane region" description="Helical" evidence="8">
    <location>
        <begin position="99"/>
        <end position="117"/>
    </location>
</feature>
<organism evidence="10 11">
    <name type="scientific">[Torrubiella] hemipterigena</name>
    <dbReference type="NCBI Taxonomy" id="1531966"/>
    <lineage>
        <taxon>Eukaryota</taxon>
        <taxon>Fungi</taxon>
        <taxon>Dikarya</taxon>
        <taxon>Ascomycota</taxon>
        <taxon>Pezizomycotina</taxon>
        <taxon>Sordariomycetes</taxon>
        <taxon>Hypocreomycetidae</taxon>
        <taxon>Hypocreales</taxon>
        <taxon>Clavicipitaceae</taxon>
        <taxon>Clavicipitaceae incertae sedis</taxon>
        <taxon>'Torrubiella' clade</taxon>
    </lineage>
</organism>
<evidence type="ECO:0000256" key="1">
    <source>
        <dbReference type="ARBA" id="ARBA00004141"/>
    </source>
</evidence>
<feature type="region of interest" description="Disordered" evidence="7">
    <location>
        <begin position="1"/>
        <end position="26"/>
    </location>
</feature>
<feature type="transmembrane region" description="Helical" evidence="8">
    <location>
        <begin position="61"/>
        <end position="87"/>
    </location>
</feature>
<dbReference type="PROSITE" id="PS50850">
    <property type="entry name" value="MFS"/>
    <property type="match status" value="1"/>
</dbReference>
<feature type="transmembrane region" description="Helical" evidence="8">
    <location>
        <begin position="257"/>
        <end position="276"/>
    </location>
</feature>
<comment type="similarity">
    <text evidence="2">Belongs to the major facilitator superfamily. TCR/Tet family.</text>
</comment>
<feature type="transmembrane region" description="Helical" evidence="8">
    <location>
        <begin position="418"/>
        <end position="442"/>
    </location>
</feature>
<feature type="transmembrane region" description="Helical" evidence="8">
    <location>
        <begin position="186"/>
        <end position="205"/>
    </location>
</feature>
<feature type="transmembrane region" description="Helical" evidence="8">
    <location>
        <begin position="129"/>
        <end position="148"/>
    </location>
</feature>
<dbReference type="InterPro" id="IPR020846">
    <property type="entry name" value="MFS_dom"/>
</dbReference>
<proteinExistence type="inferred from homology"/>
<dbReference type="GO" id="GO:0005886">
    <property type="term" value="C:plasma membrane"/>
    <property type="evidence" value="ECO:0007669"/>
    <property type="project" value="TreeGrafter"/>
</dbReference>
<dbReference type="EMBL" id="CDHN01000003">
    <property type="protein sequence ID" value="CEJ90130.1"/>
    <property type="molecule type" value="Genomic_DNA"/>
</dbReference>
<dbReference type="Pfam" id="PF07690">
    <property type="entry name" value="MFS_1"/>
    <property type="match status" value="1"/>
</dbReference>
<name>A0A0A1THW8_9HYPO</name>
<feature type="transmembrane region" description="Helical" evidence="8">
    <location>
        <begin position="530"/>
        <end position="550"/>
    </location>
</feature>
<keyword evidence="4 8" id="KW-0812">Transmembrane</keyword>
<dbReference type="OrthoDB" id="10021397at2759"/>
<evidence type="ECO:0000256" key="7">
    <source>
        <dbReference type="SAM" id="MobiDB-lite"/>
    </source>
</evidence>
<dbReference type="AlphaFoldDB" id="A0A0A1THW8"/>
<keyword evidence="5 8" id="KW-1133">Transmembrane helix</keyword>
<evidence type="ECO:0000256" key="3">
    <source>
        <dbReference type="ARBA" id="ARBA00022448"/>
    </source>
</evidence>
<feature type="domain" description="Major facilitator superfamily (MFS) profile" evidence="9">
    <location>
        <begin position="64"/>
        <end position="553"/>
    </location>
</feature>
<dbReference type="Proteomes" id="UP000039046">
    <property type="component" value="Unassembled WGS sequence"/>
</dbReference>
<dbReference type="HOGENOM" id="CLU_000960_22_1_1"/>
<evidence type="ECO:0000256" key="2">
    <source>
        <dbReference type="ARBA" id="ARBA00007520"/>
    </source>
</evidence>
<feature type="transmembrane region" description="Helical" evidence="8">
    <location>
        <begin position="217"/>
        <end position="236"/>
    </location>
</feature>
<evidence type="ECO:0000256" key="5">
    <source>
        <dbReference type="ARBA" id="ARBA00022989"/>
    </source>
</evidence>
<evidence type="ECO:0000256" key="8">
    <source>
        <dbReference type="SAM" id="Phobius"/>
    </source>
</evidence>
<protein>
    <recommendedName>
        <fullName evidence="9">Major facilitator superfamily (MFS) profile domain-containing protein</fullName>
    </recommendedName>
</protein>
<accession>A0A0A1THW8</accession>
<feature type="transmembrane region" description="Helical" evidence="8">
    <location>
        <begin position="154"/>
        <end position="179"/>
    </location>
</feature>
<gene>
    <name evidence="10" type="ORF">VHEMI05934</name>
</gene>
<feature type="compositionally biased region" description="Polar residues" evidence="7">
    <location>
        <begin position="7"/>
        <end position="19"/>
    </location>
</feature>
<dbReference type="GO" id="GO:0022857">
    <property type="term" value="F:transmembrane transporter activity"/>
    <property type="evidence" value="ECO:0007669"/>
    <property type="project" value="InterPro"/>
</dbReference>
<feature type="transmembrane region" description="Helical" evidence="8">
    <location>
        <begin position="288"/>
        <end position="307"/>
    </location>
</feature>
<dbReference type="PANTHER" id="PTHR23501">
    <property type="entry name" value="MAJOR FACILITATOR SUPERFAMILY"/>
    <property type="match status" value="1"/>
</dbReference>
<feature type="transmembrane region" description="Helical" evidence="8">
    <location>
        <begin position="327"/>
        <end position="347"/>
    </location>
</feature>
<dbReference type="PRINTS" id="PR01036">
    <property type="entry name" value="TCRTETB"/>
</dbReference>
<comment type="subcellular location">
    <subcellularLocation>
        <location evidence="1">Membrane</location>
        <topology evidence="1">Multi-pass membrane protein</topology>
    </subcellularLocation>
</comment>
<dbReference type="InterPro" id="IPR036259">
    <property type="entry name" value="MFS_trans_sf"/>
</dbReference>
<evidence type="ECO:0000256" key="6">
    <source>
        <dbReference type="ARBA" id="ARBA00023136"/>
    </source>
</evidence>
<keyword evidence="3" id="KW-0813">Transport</keyword>
<dbReference type="FunFam" id="1.20.1250.20:FF:000196">
    <property type="entry name" value="MFS toxin efflux pump (AflT)"/>
    <property type="match status" value="1"/>
</dbReference>
<reference evidence="10 11" key="1">
    <citation type="journal article" date="2015" name="Genome Announc.">
        <title>Draft Genome Sequence and Gene Annotation of the Entomopathogenic Fungus Verticillium hemipterigenum.</title>
        <authorList>
            <person name="Horn F."/>
            <person name="Habel A."/>
            <person name="Scharf D.H."/>
            <person name="Dworschak J."/>
            <person name="Brakhage A.A."/>
            <person name="Guthke R."/>
            <person name="Hertweck C."/>
            <person name="Linde J."/>
        </authorList>
    </citation>
    <scope>NUCLEOTIDE SEQUENCE [LARGE SCALE GENOMIC DNA]</scope>
</reference>
<feature type="transmembrane region" description="Helical" evidence="8">
    <location>
        <begin position="392"/>
        <end position="412"/>
    </location>
</feature>
<evidence type="ECO:0000259" key="9">
    <source>
        <dbReference type="PROSITE" id="PS50850"/>
    </source>
</evidence>
<keyword evidence="11" id="KW-1185">Reference proteome</keyword>
<dbReference type="SUPFAM" id="SSF103473">
    <property type="entry name" value="MFS general substrate transporter"/>
    <property type="match status" value="2"/>
</dbReference>
<sequence length="566" mass="60659">MSAPSHLDSSAQRGPPSTSDFDDKSDMHVVPLAEKQGVVADAAASSSEAPKEQEVITGWRLNLVFGALGLVAFLMLLDISIVATAIPRITSDFHSLEDVGWYGSAYLLANCALQPLAGKVYTHFHSKAAFLGFFALFELGSLLCGVSNSSKMLIVSRAIAGMGGAGLMNGALTIIAVAVPLHKRPVYMGGMMGVAQMGVVVGPLLGGAFTQYTTWRWCFYINLPIGAVVALLLILIRIPDNVKTRTESVWQTILNNFDLVGFVLFAPAVIMFLLALEWGGNTYDWNSATIIGLFCGAVVLFGIFIAWEAHVGAKAMIPLSLFKIQAVWAACAYVFFLFSAMQLVVYYLPIYFQAVKDTSPMISGVDLLPSILSQLIATLGSGALITKIGYYLPFAVLSSIVTTIGHGLLTLLEPNSSIGIWIGFQIVVGFGRGLGLQTPFIALQNNVEPQLISIATSTMTFTQTFSGAVMLSMAQTVFTSSLRELIPQYAPGVSAQKVIAAGATGVWATITDPTQLAEVLVAYNISIRRVYYVAIGFTGACFIISWFLGWKDIRKKPTPKAGAEQA</sequence>
<dbReference type="CDD" id="cd17502">
    <property type="entry name" value="MFS_Azr1_MDR_like"/>
    <property type="match status" value="1"/>
</dbReference>
<dbReference type="FunFam" id="1.20.1720.10:FF:000012">
    <property type="entry name" value="MFS toxin efflux pump (AflT)"/>
    <property type="match status" value="1"/>
</dbReference>
<dbReference type="InterPro" id="IPR011701">
    <property type="entry name" value="MFS"/>
</dbReference>
<dbReference type="PANTHER" id="PTHR23501:SF193">
    <property type="entry name" value="MULTIDRUG TRANSPORTER, PUTATIVE (AFU_ORTHOLOGUE AFUA_8G00940)-RELATED"/>
    <property type="match status" value="1"/>
</dbReference>
<evidence type="ECO:0000256" key="4">
    <source>
        <dbReference type="ARBA" id="ARBA00022692"/>
    </source>
</evidence>
<evidence type="ECO:0000313" key="10">
    <source>
        <dbReference type="EMBL" id="CEJ90130.1"/>
    </source>
</evidence>
<keyword evidence="6 8" id="KW-0472">Membrane</keyword>
<dbReference type="Gene3D" id="1.20.1250.20">
    <property type="entry name" value="MFS general substrate transporter like domains"/>
    <property type="match status" value="2"/>
</dbReference>